<dbReference type="RefSeq" id="WP_344041566.1">
    <property type="nucleotide sequence ID" value="NZ_BAAAKE010000029.1"/>
</dbReference>
<reference evidence="2" key="1">
    <citation type="journal article" date="2019" name="Int. J. Syst. Evol. Microbiol.">
        <title>The Global Catalogue of Microorganisms (GCM) 10K type strain sequencing project: providing services to taxonomists for standard genome sequencing and annotation.</title>
        <authorList>
            <consortium name="The Broad Institute Genomics Platform"/>
            <consortium name="The Broad Institute Genome Sequencing Center for Infectious Disease"/>
            <person name="Wu L."/>
            <person name="Ma J."/>
        </authorList>
    </citation>
    <scope>NUCLEOTIDE SEQUENCE [LARGE SCALE GENOMIC DNA]</scope>
    <source>
        <strain evidence="2">KCTC 12848</strain>
    </source>
</reference>
<keyword evidence="2" id="KW-1185">Reference proteome</keyword>
<comment type="caution">
    <text evidence="1">The sequence shown here is derived from an EMBL/GenBank/DDBJ whole genome shotgun (WGS) entry which is preliminary data.</text>
</comment>
<organism evidence="1 2">
    <name type="scientific">Saccharothrix xinjiangensis</name>
    <dbReference type="NCBI Taxonomy" id="204798"/>
    <lineage>
        <taxon>Bacteria</taxon>
        <taxon>Bacillati</taxon>
        <taxon>Actinomycetota</taxon>
        <taxon>Actinomycetes</taxon>
        <taxon>Pseudonocardiales</taxon>
        <taxon>Pseudonocardiaceae</taxon>
        <taxon>Saccharothrix</taxon>
    </lineage>
</organism>
<evidence type="ECO:0000313" key="1">
    <source>
        <dbReference type="EMBL" id="MFC5054294.1"/>
    </source>
</evidence>
<sequence length="322" mass="34340">MARVPLPDPRPDIDPAQVGASVGITAATGADYRFTDAYGVTYTGTAAHLALSALARCDLTSGIYPDQPAVAVGIRAAARTLIDWITSPHTDPEHAAEFAALSPLRVCELVVYLCLHGDADVLCQVGPASLRHYTDHLLHDPVPNAEHPLPRLVDGPHRSLHGPGARPGTRLQVTATAGDEADEVAVPMRIHASEDVHWRFTAAIPVPADRLNELLLNPDYLTGGYLSDNRELIDDYLACVAGDTSEGLHVIGRLADPTAVVLDTAPARPTRVNLFFIGPDRDTALETAPFGSRGLAERFAEAGDRIFSVGIEVDPDTVRALP</sequence>
<gene>
    <name evidence="1" type="ORF">ACFPFM_11050</name>
</gene>
<evidence type="ECO:0000313" key="2">
    <source>
        <dbReference type="Proteomes" id="UP001595833"/>
    </source>
</evidence>
<dbReference type="EMBL" id="JBHSJB010000010">
    <property type="protein sequence ID" value="MFC5054294.1"/>
    <property type="molecule type" value="Genomic_DNA"/>
</dbReference>
<name>A0ABV9XXU8_9PSEU</name>
<dbReference type="Proteomes" id="UP001595833">
    <property type="component" value="Unassembled WGS sequence"/>
</dbReference>
<accession>A0ABV9XXU8</accession>
<protein>
    <submittedName>
        <fullName evidence="1">Uncharacterized protein</fullName>
    </submittedName>
</protein>
<proteinExistence type="predicted"/>